<name>A0ABR9QJE9_9BACI</name>
<evidence type="ECO:0000256" key="1">
    <source>
        <dbReference type="ARBA" id="ARBA00022490"/>
    </source>
</evidence>
<dbReference type="HAMAP" id="MF_01103">
    <property type="entry name" value="UPF0291"/>
    <property type="match status" value="1"/>
</dbReference>
<evidence type="ECO:0000256" key="2">
    <source>
        <dbReference type="HAMAP-Rule" id="MF_01103"/>
    </source>
</evidence>
<dbReference type="Pfam" id="PF05979">
    <property type="entry name" value="DUF896"/>
    <property type="match status" value="1"/>
</dbReference>
<organism evidence="4 5">
    <name type="scientific">Litchfieldia luteola</name>
    <dbReference type="NCBI Taxonomy" id="682179"/>
    <lineage>
        <taxon>Bacteria</taxon>
        <taxon>Bacillati</taxon>
        <taxon>Bacillota</taxon>
        <taxon>Bacilli</taxon>
        <taxon>Bacillales</taxon>
        <taxon>Bacillaceae</taxon>
        <taxon>Litchfieldia</taxon>
    </lineage>
</organism>
<dbReference type="RefSeq" id="WP_193536491.1">
    <property type="nucleotide sequence ID" value="NZ_JADCLJ010000020.1"/>
</dbReference>
<gene>
    <name evidence="4" type="ORF">IMZ08_11255</name>
</gene>
<dbReference type="InterPro" id="IPR009242">
    <property type="entry name" value="DUF896"/>
</dbReference>
<feature type="region of interest" description="Disordered" evidence="3">
    <location>
        <begin position="56"/>
        <end position="76"/>
    </location>
</feature>
<evidence type="ECO:0000256" key="3">
    <source>
        <dbReference type="SAM" id="MobiDB-lite"/>
    </source>
</evidence>
<comment type="similarity">
    <text evidence="2">Belongs to the UPF0291 family.</text>
</comment>
<accession>A0ABR9QJE9</accession>
<reference evidence="4 5" key="1">
    <citation type="submission" date="2020-10" db="EMBL/GenBank/DDBJ databases">
        <title>Bacillus sp. HD4P25, an endophyte from a halophyte.</title>
        <authorList>
            <person name="Sun J.-Q."/>
        </authorList>
    </citation>
    <scope>NUCLEOTIDE SEQUENCE [LARGE SCALE GENOMIC DNA]</scope>
    <source>
        <strain evidence="4 5">YIM 93174</strain>
    </source>
</reference>
<keyword evidence="5" id="KW-1185">Reference proteome</keyword>
<keyword evidence="1 2" id="KW-0963">Cytoplasm</keyword>
<comment type="caution">
    <text evidence="4">The sequence shown here is derived from an EMBL/GenBank/DDBJ whole genome shotgun (WGS) entry which is preliminary data.</text>
</comment>
<dbReference type="Gene3D" id="1.10.287.540">
    <property type="entry name" value="Helix hairpin bin"/>
    <property type="match status" value="1"/>
</dbReference>
<dbReference type="PANTHER" id="PTHR37300">
    <property type="entry name" value="UPF0291 PROTEIN CBO2609/CLC_2481"/>
    <property type="match status" value="1"/>
</dbReference>
<proteinExistence type="inferred from homology"/>
<evidence type="ECO:0000313" key="4">
    <source>
        <dbReference type="EMBL" id="MBE4908633.1"/>
    </source>
</evidence>
<evidence type="ECO:0000313" key="5">
    <source>
        <dbReference type="Proteomes" id="UP001516662"/>
    </source>
</evidence>
<dbReference type="Proteomes" id="UP001516662">
    <property type="component" value="Unassembled WGS sequence"/>
</dbReference>
<comment type="subcellular location">
    <subcellularLocation>
        <location evidence="2">Cytoplasm</location>
    </subcellularLocation>
</comment>
<dbReference type="SUPFAM" id="SSF158221">
    <property type="entry name" value="YnzC-like"/>
    <property type="match status" value="1"/>
</dbReference>
<dbReference type="PANTHER" id="PTHR37300:SF1">
    <property type="entry name" value="UPF0291 PROTEIN YNZC"/>
    <property type="match status" value="1"/>
</dbReference>
<protein>
    <recommendedName>
        <fullName evidence="2">UPF0291 protein IMZ08_11255</fullName>
    </recommendedName>
</protein>
<dbReference type="EMBL" id="JADCLJ010000020">
    <property type="protein sequence ID" value="MBE4908633.1"/>
    <property type="molecule type" value="Genomic_DNA"/>
</dbReference>
<sequence>MLSKEKIARINELSKKSKNEGLTPEEVVEQQGLRKEYIQTFRNSMTDTLHTVKIVDPTGTDVTPEKLKKSKNQRLN</sequence>